<proteinExistence type="predicted"/>
<dbReference type="OrthoDB" id="1433180at2"/>
<evidence type="ECO:0000313" key="1">
    <source>
        <dbReference type="EMBL" id="RAR76108.1"/>
    </source>
</evidence>
<dbReference type="EMBL" id="QLTA01000054">
    <property type="protein sequence ID" value="RAR76108.1"/>
    <property type="molecule type" value="Genomic_DNA"/>
</dbReference>
<dbReference type="Proteomes" id="UP000248856">
    <property type="component" value="Unassembled WGS sequence"/>
</dbReference>
<organism evidence="1 2">
    <name type="scientific">Paracidovorax anthurii</name>
    <dbReference type="NCBI Taxonomy" id="78229"/>
    <lineage>
        <taxon>Bacteria</taxon>
        <taxon>Pseudomonadati</taxon>
        <taxon>Pseudomonadota</taxon>
        <taxon>Betaproteobacteria</taxon>
        <taxon>Burkholderiales</taxon>
        <taxon>Comamonadaceae</taxon>
        <taxon>Paracidovorax</taxon>
    </lineage>
</organism>
<sequence length="140" mass="15616">MARSPNGMHRAALLFEGEIRFGPEYFRLAIDARAIPHRIFGRPLQWSADSRFIAAQEWLTTDYAAGPITCAALIDADAWKIARLSVVHKGFAEDFRFGDGVLAYRQSFPAQATACEADVILHSIHSWEDIDTRPRPSEGA</sequence>
<name>A0A328YPX4_9BURK</name>
<accession>A0A328YPX4</accession>
<reference evidence="1 2" key="1">
    <citation type="submission" date="2018-06" db="EMBL/GenBank/DDBJ databases">
        <title>Genomic Encyclopedia of Archaeal and Bacterial Type Strains, Phase II (KMG-II): from individual species to whole genera.</title>
        <authorList>
            <person name="Goeker M."/>
        </authorList>
    </citation>
    <scope>NUCLEOTIDE SEQUENCE [LARGE SCALE GENOMIC DNA]</scope>
    <source>
        <strain evidence="1 2">CFPB 3232</strain>
    </source>
</reference>
<comment type="caution">
    <text evidence="1">The sequence shown here is derived from an EMBL/GenBank/DDBJ whole genome shotgun (WGS) entry which is preliminary data.</text>
</comment>
<keyword evidence="2" id="KW-1185">Reference proteome</keyword>
<protein>
    <submittedName>
        <fullName evidence="1">Uncharacterized protein</fullName>
    </submittedName>
</protein>
<gene>
    <name evidence="1" type="ORF">AX018_105410</name>
</gene>
<dbReference type="AlphaFoldDB" id="A0A328YPX4"/>
<evidence type="ECO:0000313" key="2">
    <source>
        <dbReference type="Proteomes" id="UP000248856"/>
    </source>
</evidence>